<keyword evidence="3" id="KW-1185">Reference proteome</keyword>
<reference evidence="3" key="1">
    <citation type="journal article" date="2024" name="FEMS Microbiol. Lett.">
        <title>Genomic insights into Spiroplasma endosymbionts that induce male-killing and protective phenotypes in the pea aphid.</title>
        <authorList>
            <person name="Arai H."/>
            <person name="Legeai F."/>
            <person name="Kageyama D."/>
            <person name="Sugio A."/>
            <person name="Simon J.C."/>
        </authorList>
    </citation>
    <scope>NUCLEOTIDE SEQUENCE [LARGE SCALE GENOMIC DNA]</scope>
    <source>
        <strain evidence="3">sAp269</strain>
    </source>
</reference>
<evidence type="ECO:0000256" key="1">
    <source>
        <dbReference type="SAM" id="Coils"/>
    </source>
</evidence>
<feature type="coiled-coil region" evidence="1">
    <location>
        <begin position="6"/>
        <end position="47"/>
    </location>
</feature>
<proteinExistence type="predicted"/>
<evidence type="ECO:0000313" key="3">
    <source>
        <dbReference type="Proteomes" id="UP001473424"/>
    </source>
</evidence>
<protein>
    <submittedName>
        <fullName evidence="2">Uncharacterized protein</fullName>
    </submittedName>
</protein>
<sequence>MSITKIKDLEQKIFDFEEKNKEILDKIDLLERDIQDLRAKKAEKNWQINFVNTISFGIFKYVRNKKVNK</sequence>
<accession>A0ABM8JPX5</accession>
<gene>
    <name evidence="2" type="ORF">SAP269_08490</name>
</gene>
<dbReference type="RefSeq" id="WP_353306937.1">
    <property type="nucleotide sequence ID" value="NZ_AP028955.1"/>
</dbReference>
<organism evidence="2 3">
    <name type="scientific">Spiroplasma ixodetis</name>
    <dbReference type="NCBI Taxonomy" id="2141"/>
    <lineage>
        <taxon>Bacteria</taxon>
        <taxon>Bacillati</taxon>
        <taxon>Mycoplasmatota</taxon>
        <taxon>Mollicutes</taxon>
        <taxon>Entomoplasmatales</taxon>
        <taxon>Spiroplasmataceae</taxon>
        <taxon>Spiroplasma</taxon>
    </lineage>
</organism>
<evidence type="ECO:0000313" key="2">
    <source>
        <dbReference type="EMBL" id="BET38260.1"/>
    </source>
</evidence>
<dbReference type="Proteomes" id="UP001473424">
    <property type="component" value="Chromosome"/>
</dbReference>
<dbReference type="EMBL" id="AP028955">
    <property type="protein sequence ID" value="BET38260.1"/>
    <property type="molecule type" value="Genomic_DNA"/>
</dbReference>
<keyword evidence="1" id="KW-0175">Coiled coil</keyword>
<name>A0ABM8JPX5_9MOLU</name>